<dbReference type="InterPro" id="IPR032260">
    <property type="entry name" value="DUF5060"/>
</dbReference>
<sequence length="837" mass="92203">MVFQTVNRWLVALFALGLFAFGGGRAAIAVQSTVSSPDQQAFHIQAQSDFYQLAWNGTSGTLTQIEPSSGQRTVYLLTLLRIDSGPVGYAHYLVWFLARSPQSFAILWCYLNDTGNDFYCWLYRYPGTQLNGVHFRGDYSIPPQVPIPTPLSMPTLQLPAPPIYTGPSFTYRNWTTQGGTIPRLPLWTADHSSFAQPVAQTDQKPERVLTDLQVTPLHQVNVTPNNGWRSDGWSELHALAYDSAKNPYYLILYSNTAHGYVIDLKEGRIYVADFGTPVVFAPGTTLFGVAQNDFSPPPSPRVPAYSLQEITLYASGHYTNPYTQVRFEVEFSRPDGQVVTVPGFWDGGQTWRVRIAPTLIGDWQWKTLSNDPGLNGQVGRFTCITEAREIDGFLIVDPENPREFRYAGGSHFLPVPVWLSLTSGAPTAPAPNAAPKAATTASLSPKPASSFDDPPQTNADVLTTLQKLHDLGVNRLMGTWILDAGSQALVNDNPDSINPTFFQMLDAKVRACNLLGIVPDIGLSRADSPLLKTMSAEQLQRFWSYVVARYSAYNVCWNLLDASSGFSSDVQALLQNLIELTHKVDIEQHPITAILPGITSLPSAPQFLGMPSDESTSEGAIFISSPAGMPLWPTNTNADEQELAMERLVAAQTPSAQVHDLDIITIKGGNLLSVAADQTYRKPIVICDPVSSTDEARRRLWETRLSGGYWVAEGAPIFEGTQISPIIAQSLASAHLFNMISYWLLRPHDDLLSAPDGGQLLPDIHALANPGWFYVVYFPTGGSVQLDLLEATGQLEAAWFNPRTDSIANTFRFSGGQKRVFRTPDSQDWVLLIRYPN</sequence>
<dbReference type="PATRIC" id="fig|1303518.3.peg.1658"/>
<dbReference type="KEGG" id="ccz:CCALI_01613"/>
<dbReference type="STRING" id="454171.CP488_02482"/>
<name>S0EZ34_CHTCT</name>
<dbReference type="Pfam" id="PF16586">
    <property type="entry name" value="DUF5060"/>
    <property type="match status" value="1"/>
</dbReference>
<dbReference type="RefSeq" id="WP_016482962.1">
    <property type="nucleotide sequence ID" value="NC_021487.1"/>
</dbReference>
<dbReference type="OrthoDB" id="127163at2"/>
<dbReference type="InterPro" id="IPR024749">
    <property type="entry name" value="Collagen-bd_put"/>
</dbReference>
<feature type="domain" description="DUF5060" evidence="3">
    <location>
        <begin position="302"/>
        <end position="370"/>
    </location>
</feature>
<organism evidence="4 5">
    <name type="scientific">Chthonomonas calidirosea (strain DSM 23976 / ICMP 18418 / T49)</name>
    <dbReference type="NCBI Taxonomy" id="1303518"/>
    <lineage>
        <taxon>Bacteria</taxon>
        <taxon>Bacillati</taxon>
        <taxon>Armatimonadota</taxon>
        <taxon>Chthonomonadia</taxon>
        <taxon>Chthonomonadales</taxon>
        <taxon>Chthonomonadaceae</taxon>
        <taxon>Chthonomonas</taxon>
    </lineage>
</organism>
<accession>S0EZ34</accession>
<evidence type="ECO:0000313" key="4">
    <source>
        <dbReference type="EMBL" id="CCW35429.1"/>
    </source>
</evidence>
<dbReference type="InterPro" id="IPR017853">
    <property type="entry name" value="GH"/>
</dbReference>
<dbReference type="AlphaFoldDB" id="S0EZ34"/>
<evidence type="ECO:0000259" key="3">
    <source>
        <dbReference type="Pfam" id="PF16586"/>
    </source>
</evidence>
<dbReference type="SUPFAM" id="SSF51445">
    <property type="entry name" value="(Trans)glycosidases"/>
    <property type="match status" value="1"/>
</dbReference>
<evidence type="ECO:0000313" key="5">
    <source>
        <dbReference type="Proteomes" id="UP000014227"/>
    </source>
</evidence>
<reference evidence="5" key="1">
    <citation type="submission" date="2013-03" db="EMBL/GenBank/DDBJ databases">
        <title>Genome sequence of Chthonomonas calidirosea, the first sequenced genome from the Armatimonadetes phylum (formally candidate division OP10).</title>
        <authorList>
            <person name="Lee K.C.Y."/>
            <person name="Morgan X.C."/>
            <person name="Dunfield P.F."/>
            <person name="Tamas I."/>
            <person name="Houghton K.M."/>
            <person name="Vyssotski M."/>
            <person name="Ryan J.L.J."/>
            <person name="Lagutin K."/>
            <person name="McDonald I.R."/>
            <person name="Stott M.B."/>
        </authorList>
    </citation>
    <scope>NUCLEOTIDE SEQUENCE [LARGE SCALE GENOMIC DNA]</scope>
    <source>
        <strain evidence="5">DSM 23976 / ICMP 18418 / T49</strain>
    </source>
</reference>
<dbReference type="InParanoid" id="S0EZ34"/>
<dbReference type="EMBL" id="HF951689">
    <property type="protein sequence ID" value="CCW35429.1"/>
    <property type="molecule type" value="Genomic_DNA"/>
</dbReference>
<dbReference type="Proteomes" id="UP000014227">
    <property type="component" value="Chromosome I"/>
</dbReference>
<dbReference type="Pfam" id="PF12904">
    <property type="entry name" value="Collagen_bind_2"/>
    <property type="match status" value="1"/>
</dbReference>
<feature type="domain" description="Putative collagen-binding" evidence="2">
    <location>
        <begin position="773"/>
        <end position="833"/>
    </location>
</feature>
<dbReference type="HOGENOM" id="CLU_339410_0_0_0"/>
<keyword evidence="4" id="KW-0378">Hydrolase</keyword>
<keyword evidence="5" id="KW-1185">Reference proteome</keyword>
<gene>
    <name evidence="4" type="ORF">CCALI_01613</name>
</gene>
<feature type="compositionally biased region" description="Low complexity" evidence="1">
    <location>
        <begin position="429"/>
        <end position="441"/>
    </location>
</feature>
<proteinExistence type="predicted"/>
<dbReference type="GO" id="GO:0016787">
    <property type="term" value="F:hydrolase activity"/>
    <property type="evidence" value="ECO:0007669"/>
    <property type="project" value="UniProtKB-KW"/>
</dbReference>
<evidence type="ECO:0000256" key="1">
    <source>
        <dbReference type="SAM" id="MobiDB-lite"/>
    </source>
</evidence>
<protein>
    <submittedName>
        <fullName evidence="4">Putative glycosyl hydrolase</fullName>
    </submittedName>
</protein>
<dbReference type="InterPro" id="IPR013783">
    <property type="entry name" value="Ig-like_fold"/>
</dbReference>
<dbReference type="Gene3D" id="2.60.40.10">
    <property type="entry name" value="Immunoglobulins"/>
    <property type="match status" value="1"/>
</dbReference>
<dbReference type="eggNOG" id="COG2730">
    <property type="taxonomic scope" value="Bacteria"/>
</dbReference>
<dbReference type="Gene3D" id="3.20.20.80">
    <property type="entry name" value="Glycosidases"/>
    <property type="match status" value="1"/>
</dbReference>
<evidence type="ECO:0000259" key="2">
    <source>
        <dbReference type="Pfam" id="PF12904"/>
    </source>
</evidence>
<feature type="region of interest" description="Disordered" evidence="1">
    <location>
        <begin position="429"/>
        <end position="457"/>
    </location>
</feature>